<reference evidence="2 3" key="1">
    <citation type="submission" date="2016-10" db="EMBL/GenBank/DDBJ databases">
        <title>Updated version of Genome Assembly of Janthinobacterium lividum ERGS5:01.</title>
        <authorList>
            <person name="Kumar R."/>
            <person name="Acharya V."/>
            <person name="Singh D."/>
        </authorList>
    </citation>
    <scope>NUCLEOTIDE SEQUENCE [LARGE SCALE GENOMIC DNA]</scope>
    <source>
        <strain evidence="2 3">ERGS5:01</strain>
    </source>
</reference>
<keyword evidence="1" id="KW-1133">Transmembrane helix</keyword>
<proteinExistence type="predicted"/>
<feature type="transmembrane region" description="Helical" evidence="1">
    <location>
        <begin position="106"/>
        <end position="125"/>
    </location>
</feature>
<evidence type="ECO:0000313" key="3">
    <source>
        <dbReference type="Proteomes" id="UP000092634"/>
    </source>
</evidence>
<keyword evidence="1" id="KW-0472">Membrane</keyword>
<keyword evidence="1" id="KW-0812">Transmembrane</keyword>
<comment type="caution">
    <text evidence="2">The sequence shown here is derived from an EMBL/GenBank/DDBJ whole genome shotgun (WGS) entry which is preliminary data.</text>
</comment>
<dbReference type="AlphaFoldDB" id="A0A1E8PRE0"/>
<accession>A0A1E8PRE0</accession>
<dbReference type="Proteomes" id="UP000092634">
    <property type="component" value="Unassembled WGS sequence"/>
</dbReference>
<name>A0A1E8PRE0_9BURK</name>
<organism evidence="2 3">
    <name type="scientific">Janthinobacterium lividum</name>
    <dbReference type="NCBI Taxonomy" id="29581"/>
    <lineage>
        <taxon>Bacteria</taxon>
        <taxon>Pseudomonadati</taxon>
        <taxon>Pseudomonadota</taxon>
        <taxon>Betaproteobacteria</taxon>
        <taxon>Burkholderiales</taxon>
        <taxon>Oxalobacteraceae</taxon>
        <taxon>Janthinobacterium</taxon>
    </lineage>
</organism>
<feature type="transmembrane region" description="Helical" evidence="1">
    <location>
        <begin position="21"/>
        <end position="38"/>
    </location>
</feature>
<feature type="transmembrane region" description="Helical" evidence="1">
    <location>
        <begin position="44"/>
        <end position="64"/>
    </location>
</feature>
<dbReference type="EMBL" id="MAQB02000001">
    <property type="protein sequence ID" value="OFJ48189.1"/>
    <property type="molecule type" value="Genomic_DNA"/>
</dbReference>
<evidence type="ECO:0000313" key="2">
    <source>
        <dbReference type="EMBL" id="OFJ48189.1"/>
    </source>
</evidence>
<gene>
    <name evidence="2" type="ORF">BA896_003525</name>
</gene>
<evidence type="ECO:0008006" key="4">
    <source>
        <dbReference type="Google" id="ProtNLM"/>
    </source>
</evidence>
<sequence length="141" mass="15284">MPTPLLELCFADRHARLRYRTALLLYLLVILVGDIPGVRADVGHYASGGVLHCFGYGVLALILFSGTRGGMARRALLSVLMVAAMGALDEFIQSLLPYRRGAVSDWVVDITAAAAVCLLLFFLWPRMVVAALGKRAQLPEA</sequence>
<protein>
    <recommendedName>
        <fullName evidence="4">VanZ-like domain-containing protein</fullName>
    </recommendedName>
</protein>
<feature type="transmembrane region" description="Helical" evidence="1">
    <location>
        <begin position="76"/>
        <end position="94"/>
    </location>
</feature>
<dbReference type="NCBIfam" id="NF037970">
    <property type="entry name" value="vanZ_1"/>
    <property type="match status" value="1"/>
</dbReference>
<evidence type="ECO:0000256" key="1">
    <source>
        <dbReference type="SAM" id="Phobius"/>
    </source>
</evidence>